<organism evidence="1 2">
    <name type="scientific">Rhizobium mongolense subsp. loessense</name>
    <dbReference type="NCBI Taxonomy" id="158890"/>
    <lineage>
        <taxon>Bacteria</taxon>
        <taxon>Pseudomonadati</taxon>
        <taxon>Pseudomonadota</taxon>
        <taxon>Alphaproteobacteria</taxon>
        <taxon>Hyphomicrobiales</taxon>
        <taxon>Rhizobiaceae</taxon>
        <taxon>Rhizobium/Agrobacterium group</taxon>
        <taxon>Rhizobium</taxon>
    </lineage>
</organism>
<sequence>MKSALRPIARSSLHSSAKLSGELQATREANVIVYNMPPIIGLGLQFHTSLCASAAAVPPKLRNLYAQIGFVLLIAGGEERRMMAANASERDYMRAVLFCPSNHPVMASRRRSTLVLRPVERWSSARLCVAFNSQVFAPCF</sequence>
<dbReference type="AlphaFoldDB" id="A0A1G4SDU5"/>
<proteinExistence type="predicted"/>
<gene>
    <name evidence="1" type="ORF">SAMN02927900_03677</name>
</gene>
<dbReference type="EMBL" id="FMTM01000005">
    <property type="protein sequence ID" value="SCW67087.1"/>
    <property type="molecule type" value="Genomic_DNA"/>
</dbReference>
<reference evidence="1 2" key="1">
    <citation type="submission" date="2016-10" db="EMBL/GenBank/DDBJ databases">
        <authorList>
            <person name="de Groot N.N."/>
        </authorList>
    </citation>
    <scope>NUCLEOTIDE SEQUENCE [LARGE SCALE GENOMIC DNA]</scope>
    <source>
        <strain evidence="1 2">CGMCC 1.3401</strain>
    </source>
</reference>
<dbReference type="Proteomes" id="UP000199542">
    <property type="component" value="Unassembled WGS sequence"/>
</dbReference>
<accession>A0A1G4SDU5</accession>
<evidence type="ECO:0000313" key="2">
    <source>
        <dbReference type="Proteomes" id="UP000199542"/>
    </source>
</evidence>
<evidence type="ECO:0000313" key="1">
    <source>
        <dbReference type="EMBL" id="SCW67087.1"/>
    </source>
</evidence>
<name>A0A1G4SDU5_9HYPH</name>
<protein>
    <submittedName>
        <fullName evidence="1">Uncharacterized protein</fullName>
    </submittedName>
</protein>